<keyword evidence="2" id="KW-1185">Reference proteome</keyword>
<protein>
    <submittedName>
        <fullName evidence="3">MSP domain-containing protein</fullName>
    </submittedName>
</protein>
<dbReference type="OrthoDB" id="2126411at2759"/>
<gene>
    <name evidence="1" type="ORF">ECPE_LOCUS4065</name>
</gene>
<dbReference type="PANTHER" id="PTHR24274">
    <property type="entry name" value="CILIA- AND FLAGELLA-ASSOCIATED PROTEIN 161"/>
    <property type="match status" value="1"/>
</dbReference>
<dbReference type="AlphaFoldDB" id="A0A183AAT0"/>
<name>A0A183AAT0_9TREM</name>
<reference evidence="1 2" key="2">
    <citation type="submission" date="2018-11" db="EMBL/GenBank/DDBJ databases">
        <authorList>
            <consortium name="Pathogen Informatics"/>
        </authorList>
    </citation>
    <scope>NUCLEOTIDE SEQUENCE [LARGE SCALE GENOMIC DNA]</scope>
    <source>
        <strain evidence="1 2">Egypt</strain>
    </source>
</reference>
<reference evidence="3" key="1">
    <citation type="submission" date="2016-06" db="UniProtKB">
        <authorList>
            <consortium name="WormBaseParasite"/>
        </authorList>
    </citation>
    <scope>IDENTIFICATION</scope>
</reference>
<organism evidence="3">
    <name type="scientific">Echinostoma caproni</name>
    <dbReference type="NCBI Taxonomy" id="27848"/>
    <lineage>
        <taxon>Eukaryota</taxon>
        <taxon>Metazoa</taxon>
        <taxon>Spiralia</taxon>
        <taxon>Lophotrochozoa</taxon>
        <taxon>Platyhelminthes</taxon>
        <taxon>Trematoda</taxon>
        <taxon>Digenea</taxon>
        <taxon>Plagiorchiida</taxon>
        <taxon>Echinostomata</taxon>
        <taxon>Echinostomatoidea</taxon>
        <taxon>Echinostomatidae</taxon>
        <taxon>Echinostoma</taxon>
    </lineage>
</organism>
<evidence type="ECO:0000313" key="1">
    <source>
        <dbReference type="EMBL" id="VDP71495.1"/>
    </source>
</evidence>
<evidence type="ECO:0000313" key="2">
    <source>
        <dbReference type="Proteomes" id="UP000272942"/>
    </source>
</evidence>
<dbReference type="EMBL" id="UZAN01040959">
    <property type="protein sequence ID" value="VDP71495.1"/>
    <property type="molecule type" value="Genomic_DNA"/>
</dbReference>
<dbReference type="Pfam" id="PF24569">
    <property type="entry name" value="CFAP161"/>
    <property type="match status" value="1"/>
</dbReference>
<dbReference type="PANTHER" id="PTHR24274:SF1">
    <property type="entry name" value="CILIA- AND FLAGELLA-ASSOCIATED PROTEIN 161"/>
    <property type="match status" value="1"/>
</dbReference>
<dbReference type="GO" id="GO:0060271">
    <property type="term" value="P:cilium assembly"/>
    <property type="evidence" value="ECO:0007669"/>
    <property type="project" value="TreeGrafter"/>
</dbReference>
<dbReference type="Proteomes" id="UP000272942">
    <property type="component" value="Unassembled WGS sequence"/>
</dbReference>
<dbReference type="GO" id="GO:0031514">
    <property type="term" value="C:motile cilium"/>
    <property type="evidence" value="ECO:0007669"/>
    <property type="project" value="TreeGrafter"/>
</dbReference>
<accession>A0A183AAT0</accession>
<dbReference type="InterPro" id="IPR055325">
    <property type="entry name" value="CF161"/>
</dbReference>
<proteinExistence type="predicted"/>
<evidence type="ECO:0000313" key="3">
    <source>
        <dbReference type="WBParaSite" id="ECPE_0000407201-mRNA-1"/>
    </source>
</evidence>
<sequence>MDGYLRLGSSVIVVNPGPTSFYVKTGIVPFRAPYALSLGIINENVLRSRIRNTKEDFITMILESDMLKIVASSTLHPAVRNVFRVESCGNFHEGSPIRYGQPIMFVLEPTIESFSNDKNAKKRLFLASDLRRIGDPSLLMDTQSIYLELNEPSFAAQWCLEAADPNFRQEMEGRPVKLDEKLLIRHIRTNQALALEPKIMVRNAFGPDLGISVKTYVDPHKVERDVNLWLLTSATEPQVQSKMEPLSGSEACPVLTSENTSFECDVSRQKVDS</sequence>
<dbReference type="WBParaSite" id="ECPE_0000407201-mRNA-1">
    <property type="protein sequence ID" value="ECPE_0000407201-mRNA-1"/>
    <property type="gene ID" value="ECPE_0000407201"/>
</dbReference>